<dbReference type="InterPro" id="IPR019108">
    <property type="entry name" value="Caa3_assmbl_CtaG-rel"/>
</dbReference>
<dbReference type="RefSeq" id="WP_170159356.1">
    <property type="nucleotide sequence ID" value="NZ_QQAV01000003.1"/>
</dbReference>
<organism evidence="8 9">
    <name type="scientific">Pseudacidovorax intermedius</name>
    <dbReference type="NCBI Taxonomy" id="433924"/>
    <lineage>
        <taxon>Bacteria</taxon>
        <taxon>Pseudomonadati</taxon>
        <taxon>Pseudomonadota</taxon>
        <taxon>Betaproteobacteria</taxon>
        <taxon>Burkholderiales</taxon>
        <taxon>Comamonadaceae</taxon>
        <taxon>Pseudacidovorax</taxon>
    </lineage>
</organism>
<keyword evidence="9" id="KW-1185">Reference proteome</keyword>
<feature type="transmembrane region" description="Helical" evidence="7">
    <location>
        <begin position="86"/>
        <end position="106"/>
    </location>
</feature>
<keyword evidence="2" id="KW-1003">Cell membrane</keyword>
<feature type="transmembrane region" description="Helical" evidence="7">
    <location>
        <begin position="61"/>
        <end position="80"/>
    </location>
</feature>
<evidence type="ECO:0000256" key="4">
    <source>
        <dbReference type="ARBA" id="ARBA00022989"/>
    </source>
</evidence>
<name>A0A370FIV1_9BURK</name>
<reference evidence="8 9" key="1">
    <citation type="submission" date="2018-07" db="EMBL/GenBank/DDBJ databases">
        <title>Genomic Encyclopedia of Type Strains, Phase IV (KMG-IV): sequencing the most valuable type-strain genomes for metagenomic binning, comparative biology and taxonomic classification.</title>
        <authorList>
            <person name="Goeker M."/>
        </authorList>
    </citation>
    <scope>NUCLEOTIDE SEQUENCE [LARGE SCALE GENOMIC DNA]</scope>
    <source>
        <strain evidence="8 9">DSM 21352</strain>
    </source>
</reference>
<evidence type="ECO:0000256" key="1">
    <source>
        <dbReference type="ARBA" id="ARBA00004651"/>
    </source>
</evidence>
<feature type="transmembrane region" description="Helical" evidence="7">
    <location>
        <begin position="220"/>
        <end position="245"/>
    </location>
</feature>
<evidence type="ECO:0000256" key="3">
    <source>
        <dbReference type="ARBA" id="ARBA00022692"/>
    </source>
</evidence>
<protein>
    <submittedName>
        <fullName evidence="8">Putative membrane protein</fullName>
    </submittedName>
</protein>
<feature type="transmembrane region" description="Helical" evidence="7">
    <location>
        <begin position="173"/>
        <end position="200"/>
    </location>
</feature>
<evidence type="ECO:0000256" key="5">
    <source>
        <dbReference type="ARBA" id="ARBA00023136"/>
    </source>
</evidence>
<evidence type="ECO:0000256" key="2">
    <source>
        <dbReference type="ARBA" id="ARBA00022475"/>
    </source>
</evidence>
<keyword evidence="4 7" id="KW-1133">Transmembrane helix</keyword>
<evidence type="ECO:0000256" key="7">
    <source>
        <dbReference type="SAM" id="Phobius"/>
    </source>
</evidence>
<dbReference type="Pfam" id="PF09678">
    <property type="entry name" value="Caa3_CtaG"/>
    <property type="match status" value="1"/>
</dbReference>
<keyword evidence="5 7" id="KW-0472">Membrane</keyword>
<feature type="transmembrane region" description="Helical" evidence="7">
    <location>
        <begin position="143"/>
        <end position="161"/>
    </location>
</feature>
<accession>A0A370FIV1</accession>
<dbReference type="AlphaFoldDB" id="A0A370FIV1"/>
<evidence type="ECO:0000256" key="6">
    <source>
        <dbReference type="SAM" id="MobiDB-lite"/>
    </source>
</evidence>
<feature type="transmembrane region" description="Helical" evidence="7">
    <location>
        <begin position="113"/>
        <end position="131"/>
    </location>
</feature>
<feature type="transmembrane region" description="Helical" evidence="7">
    <location>
        <begin position="20"/>
        <end position="40"/>
    </location>
</feature>
<dbReference type="Proteomes" id="UP000255265">
    <property type="component" value="Unassembled WGS sequence"/>
</dbReference>
<sequence>MSLDLIRLCTLGAMPALPQGWWSAWSLAPAMLLPLLALAFHACRPSVKSGLPEGSARGWRLAGLALLALALVSPLCRLAATLAGAHMVQLMVLVAGCALLAVGWAPPRRSSRIALPLTAGLHGGLLWLWHLPAVYAATLTGAAVHWVATAALAVASFAFFHRAVHAPAHRRGAVVLAVLATLAHTGLLGALLTFAGQPLYALQAPGARAWGLDPLTDQQIAGLVMWVPGGLGYMALALGLALHWASQGHRGRRRGAPAARVSGKPAARHG</sequence>
<dbReference type="EMBL" id="QQAV01000003">
    <property type="protein sequence ID" value="RDI26263.1"/>
    <property type="molecule type" value="Genomic_DNA"/>
</dbReference>
<dbReference type="GO" id="GO:0005886">
    <property type="term" value="C:plasma membrane"/>
    <property type="evidence" value="ECO:0007669"/>
    <property type="project" value="UniProtKB-SubCell"/>
</dbReference>
<comment type="subcellular location">
    <subcellularLocation>
        <location evidence="1">Cell membrane</location>
        <topology evidence="1">Multi-pass membrane protein</topology>
    </subcellularLocation>
</comment>
<proteinExistence type="predicted"/>
<evidence type="ECO:0000313" key="9">
    <source>
        <dbReference type="Proteomes" id="UP000255265"/>
    </source>
</evidence>
<comment type="caution">
    <text evidence="8">The sequence shown here is derived from an EMBL/GenBank/DDBJ whole genome shotgun (WGS) entry which is preliminary data.</text>
</comment>
<gene>
    <name evidence="8" type="ORF">DFR41_103423</name>
</gene>
<evidence type="ECO:0000313" key="8">
    <source>
        <dbReference type="EMBL" id="RDI26263.1"/>
    </source>
</evidence>
<keyword evidence="3 7" id="KW-0812">Transmembrane</keyword>
<feature type="region of interest" description="Disordered" evidence="6">
    <location>
        <begin position="251"/>
        <end position="270"/>
    </location>
</feature>